<feature type="compositionally biased region" description="Acidic residues" evidence="1">
    <location>
        <begin position="46"/>
        <end position="60"/>
    </location>
</feature>
<evidence type="ECO:0000313" key="2">
    <source>
        <dbReference type="EMBL" id="KFI90503.1"/>
    </source>
</evidence>
<dbReference type="AlphaFoldDB" id="A0A087D4Q3"/>
<feature type="region of interest" description="Disordered" evidence="1">
    <location>
        <begin position="41"/>
        <end position="74"/>
    </location>
</feature>
<accession>A0A087D4Q3</accession>
<dbReference type="Proteomes" id="UP000029078">
    <property type="component" value="Unassembled WGS sequence"/>
</dbReference>
<proteinExistence type="predicted"/>
<name>A0A087D4Q3_BIFRU</name>
<organism evidence="2 3">
    <name type="scientific">Bifidobacterium ruminantium</name>
    <dbReference type="NCBI Taxonomy" id="78346"/>
    <lineage>
        <taxon>Bacteria</taxon>
        <taxon>Bacillati</taxon>
        <taxon>Actinomycetota</taxon>
        <taxon>Actinomycetes</taxon>
        <taxon>Bifidobacteriales</taxon>
        <taxon>Bifidobacteriaceae</taxon>
        <taxon>Bifidobacterium</taxon>
    </lineage>
</organism>
<gene>
    <name evidence="2" type="ORF">BRUM_0269</name>
</gene>
<dbReference type="RefSeq" id="WP_152571294.1">
    <property type="nucleotide sequence ID" value="NZ_JGZL01000003.1"/>
</dbReference>
<protein>
    <submittedName>
        <fullName evidence="2">Uncharacterized protein</fullName>
    </submittedName>
</protein>
<evidence type="ECO:0000313" key="3">
    <source>
        <dbReference type="Proteomes" id="UP000029078"/>
    </source>
</evidence>
<comment type="caution">
    <text evidence="2">The sequence shown here is derived from an EMBL/GenBank/DDBJ whole genome shotgun (WGS) entry which is preliminary data.</text>
</comment>
<evidence type="ECO:0000256" key="1">
    <source>
        <dbReference type="SAM" id="MobiDB-lite"/>
    </source>
</evidence>
<dbReference type="EMBL" id="JGZL01000003">
    <property type="protein sequence ID" value="KFI90503.1"/>
    <property type="molecule type" value="Genomic_DNA"/>
</dbReference>
<keyword evidence="3" id="KW-1185">Reference proteome</keyword>
<sequence>MKKKALFIILVVVLLVFGSVIFAKKYETMLNDGKTRNEEIGKAIEPADETNVSEDNDADKDDSKEDNDASDNPQSVTREINFESIFHCSDQYNSVFSGNSADAYFKIDRDRDDNSIAYLQFKGPNYDRMRMYGGYDLESHDYAVTMGLGCIAWDVGYEPGLDSGTAGERLRGYLEGLGLQNQIDEYSGIYGSSIWNIEFSPLTDVAQARCTHNKGFTVCHIQAAGTGESTITYDIQ</sequence>
<reference evidence="2 3" key="1">
    <citation type="submission" date="2014-03" db="EMBL/GenBank/DDBJ databases">
        <title>Genomics of Bifidobacteria.</title>
        <authorList>
            <person name="Ventura M."/>
            <person name="Milani C."/>
            <person name="Lugli G.A."/>
        </authorList>
    </citation>
    <scope>NUCLEOTIDE SEQUENCE [LARGE SCALE GENOMIC DNA]</scope>
    <source>
        <strain evidence="2 3">LMG 21811</strain>
    </source>
</reference>